<feature type="region of interest" description="Disordered" evidence="1">
    <location>
        <begin position="206"/>
        <end position="257"/>
    </location>
</feature>
<protein>
    <submittedName>
        <fullName evidence="3">Uncharacterized protein</fullName>
    </submittedName>
</protein>
<accession>A0AAN6PQB6</accession>
<dbReference type="EMBL" id="MU863750">
    <property type="protein sequence ID" value="KAK4096000.1"/>
    <property type="molecule type" value="Genomic_DNA"/>
</dbReference>
<name>A0AAN6PQB6_9PEZI</name>
<reference evidence="3" key="2">
    <citation type="submission" date="2023-05" db="EMBL/GenBank/DDBJ databases">
        <authorList>
            <consortium name="Lawrence Berkeley National Laboratory"/>
            <person name="Steindorff A."/>
            <person name="Hensen N."/>
            <person name="Bonometti L."/>
            <person name="Westerberg I."/>
            <person name="Brannstrom I.O."/>
            <person name="Guillou S."/>
            <person name="Cros-Aarteil S."/>
            <person name="Calhoun S."/>
            <person name="Haridas S."/>
            <person name="Kuo A."/>
            <person name="Mondo S."/>
            <person name="Pangilinan J."/>
            <person name="Riley R."/>
            <person name="Labutti K."/>
            <person name="Andreopoulos B."/>
            <person name="Lipzen A."/>
            <person name="Chen C."/>
            <person name="Yanf M."/>
            <person name="Daum C."/>
            <person name="Ng V."/>
            <person name="Clum A."/>
            <person name="Ohm R."/>
            <person name="Martin F."/>
            <person name="Silar P."/>
            <person name="Natvig D."/>
            <person name="Lalanne C."/>
            <person name="Gautier V."/>
            <person name="Ament-Velasquez S.L."/>
            <person name="Kruys A."/>
            <person name="Hutchinson M.I."/>
            <person name="Powell A.J."/>
            <person name="Barry K."/>
            <person name="Miller A.N."/>
            <person name="Grigoriev I.V."/>
            <person name="Debuchy R."/>
            <person name="Gladieux P."/>
            <person name="Thoren M.H."/>
            <person name="Johannesson H."/>
        </authorList>
    </citation>
    <scope>NUCLEOTIDE SEQUENCE</scope>
    <source>
        <strain evidence="3">CBS 757.83</strain>
    </source>
</reference>
<dbReference type="Proteomes" id="UP001305647">
    <property type="component" value="Unassembled WGS sequence"/>
</dbReference>
<reference evidence="3" key="1">
    <citation type="journal article" date="2023" name="Mol. Phylogenet. Evol.">
        <title>Genome-scale phylogeny and comparative genomics of the fungal order Sordariales.</title>
        <authorList>
            <person name="Hensen N."/>
            <person name="Bonometti L."/>
            <person name="Westerberg I."/>
            <person name="Brannstrom I.O."/>
            <person name="Guillou S."/>
            <person name="Cros-Aarteil S."/>
            <person name="Calhoun S."/>
            <person name="Haridas S."/>
            <person name="Kuo A."/>
            <person name="Mondo S."/>
            <person name="Pangilinan J."/>
            <person name="Riley R."/>
            <person name="LaButti K."/>
            <person name="Andreopoulos B."/>
            <person name="Lipzen A."/>
            <person name="Chen C."/>
            <person name="Yan M."/>
            <person name="Daum C."/>
            <person name="Ng V."/>
            <person name="Clum A."/>
            <person name="Steindorff A."/>
            <person name="Ohm R.A."/>
            <person name="Martin F."/>
            <person name="Silar P."/>
            <person name="Natvig D.O."/>
            <person name="Lalanne C."/>
            <person name="Gautier V."/>
            <person name="Ament-Velasquez S.L."/>
            <person name="Kruys A."/>
            <person name="Hutchinson M.I."/>
            <person name="Powell A.J."/>
            <person name="Barry K."/>
            <person name="Miller A.N."/>
            <person name="Grigoriev I.V."/>
            <person name="Debuchy R."/>
            <person name="Gladieux P."/>
            <person name="Hiltunen Thoren M."/>
            <person name="Johannesson H."/>
        </authorList>
    </citation>
    <scope>NUCLEOTIDE SEQUENCE</scope>
    <source>
        <strain evidence="3">CBS 757.83</strain>
    </source>
</reference>
<gene>
    <name evidence="3" type="ORF">N658DRAFT_511580</name>
</gene>
<evidence type="ECO:0000256" key="2">
    <source>
        <dbReference type="SAM" id="SignalP"/>
    </source>
</evidence>
<evidence type="ECO:0000313" key="3">
    <source>
        <dbReference type="EMBL" id="KAK4096000.1"/>
    </source>
</evidence>
<proteinExistence type="predicted"/>
<evidence type="ECO:0000313" key="4">
    <source>
        <dbReference type="Proteomes" id="UP001305647"/>
    </source>
</evidence>
<keyword evidence="4" id="KW-1185">Reference proteome</keyword>
<evidence type="ECO:0000256" key="1">
    <source>
        <dbReference type="SAM" id="MobiDB-lite"/>
    </source>
</evidence>
<feature type="chain" id="PRO_5042813117" evidence="2">
    <location>
        <begin position="26"/>
        <end position="628"/>
    </location>
</feature>
<feature type="compositionally biased region" description="Acidic residues" evidence="1">
    <location>
        <begin position="217"/>
        <end position="234"/>
    </location>
</feature>
<comment type="caution">
    <text evidence="3">The sequence shown here is derived from an EMBL/GenBank/DDBJ whole genome shotgun (WGS) entry which is preliminary data.</text>
</comment>
<keyword evidence="2" id="KW-0732">Signal</keyword>
<feature type="signal peptide" evidence="2">
    <location>
        <begin position="1"/>
        <end position="25"/>
    </location>
</feature>
<organism evidence="3 4">
    <name type="scientific">Parathielavia hyrcaniae</name>
    <dbReference type="NCBI Taxonomy" id="113614"/>
    <lineage>
        <taxon>Eukaryota</taxon>
        <taxon>Fungi</taxon>
        <taxon>Dikarya</taxon>
        <taxon>Ascomycota</taxon>
        <taxon>Pezizomycotina</taxon>
        <taxon>Sordariomycetes</taxon>
        <taxon>Sordariomycetidae</taxon>
        <taxon>Sordariales</taxon>
        <taxon>Chaetomiaceae</taxon>
        <taxon>Parathielavia</taxon>
    </lineage>
</organism>
<dbReference type="AlphaFoldDB" id="A0AAN6PQB6"/>
<sequence length="628" mass="69939">MAHLARLPLYGLLVVQVLFAGVAQSAEFHELFTAYSRADKGGCQNHLGTGGLFDKWHQEMFDMVAAAVKGFHEYDITPPVQMAARNFLGVPRDPRAIPGTLKPPRGKIYGTYNNAPLPWLFCDSSFLTPKDTTSQAQDSMCNLLTTPNLIPVLIGNEYAKRLTNGKKPFWSEDMCTYVFEPPEHGDNYCAAVEGDKGLAVTLDTLHNDLIPNHPPDPQDEAEPPSEEEDEEVSDGQEATETRDLSGQPRGHRNTGAETRIVTRVYAGPLRRYARYSALRDAMYGPEYDRIKVVWDLEIRWADFPVLPPRLPPEDPHGVVPSPWLAPGFEKAQKARASLWYSDYQTTSSEVQQSHALAPEDGQQFIPQAEGDIVTLVGPWDRQKQFTLRQDGSLPLSPMGLPVNDPEASDNTPSGWMLDVGGIPLAMSWAPLARQDIQVLAVATVPFSDQTAGSGDKANTDEAAQSTGCIQLWEFVPERRPGQLAAPSTRPPRLLGASCFDWGRPKRLEFCPIPQDHLGLYGILAVLCGDGKARVIEVWKANEADGPFYEWIDSPVVTLGLTEDYNVSVWVIRRRKQLVDMIFDIVAETHLNFEMQRRFAHDVEKHCLGSVIMFDPSDHRLVEFQQPSV</sequence>